<feature type="repeat" description="WD" evidence="3">
    <location>
        <begin position="1298"/>
        <end position="1341"/>
    </location>
</feature>
<dbReference type="PROSITE" id="PS00678">
    <property type="entry name" value="WD_REPEATS_1"/>
    <property type="match status" value="9"/>
</dbReference>
<dbReference type="GO" id="GO:0006508">
    <property type="term" value="P:proteolysis"/>
    <property type="evidence" value="ECO:0007669"/>
    <property type="project" value="InterPro"/>
</dbReference>
<reference evidence="7" key="1">
    <citation type="submission" date="2016-10" db="EMBL/GenBank/DDBJ databases">
        <authorList>
            <person name="Varghese N."/>
        </authorList>
    </citation>
    <scope>NUCLEOTIDE SEQUENCE [LARGE SCALE GENOMIC DNA]</scope>
    <source>
        <strain evidence="7">Nsp8</strain>
    </source>
</reference>
<protein>
    <submittedName>
        <fullName evidence="6">WD40 repeat</fullName>
    </submittedName>
</protein>
<feature type="repeat" description="WD" evidence="3">
    <location>
        <begin position="1343"/>
        <end position="1377"/>
    </location>
</feature>
<dbReference type="Pfam" id="PF00400">
    <property type="entry name" value="WD40"/>
    <property type="match status" value="10"/>
</dbReference>
<dbReference type="Proteomes" id="UP000183107">
    <property type="component" value="Unassembled WGS sequence"/>
</dbReference>
<evidence type="ECO:0000256" key="3">
    <source>
        <dbReference type="PROSITE-ProRule" id="PRU00221"/>
    </source>
</evidence>
<evidence type="ECO:0000313" key="7">
    <source>
        <dbReference type="Proteomes" id="UP000183107"/>
    </source>
</evidence>
<dbReference type="InterPro" id="IPR041664">
    <property type="entry name" value="AAA_16"/>
</dbReference>
<dbReference type="PANTHER" id="PTHR44156">
    <property type="entry name" value="SUPERNUMERARY LIMBS, ISOFORM B-RELATED"/>
    <property type="match status" value="1"/>
</dbReference>
<dbReference type="Gene3D" id="3.40.50.1460">
    <property type="match status" value="1"/>
</dbReference>
<dbReference type="InterPro" id="IPR001680">
    <property type="entry name" value="WD40_rpt"/>
</dbReference>
<dbReference type="InterPro" id="IPR011600">
    <property type="entry name" value="Pept_C14_caspase"/>
</dbReference>
<dbReference type="Gene3D" id="2.130.10.10">
    <property type="entry name" value="YVTN repeat-like/Quinoprotein amine dehydrogenase"/>
    <property type="match status" value="4"/>
</dbReference>
<feature type="repeat" description="WD" evidence="3">
    <location>
        <begin position="849"/>
        <end position="884"/>
    </location>
</feature>
<dbReference type="SMART" id="SM00320">
    <property type="entry name" value="WD40"/>
    <property type="match status" value="12"/>
</dbReference>
<feature type="repeat" description="WD" evidence="3">
    <location>
        <begin position="804"/>
        <end position="847"/>
    </location>
</feature>
<evidence type="ECO:0000256" key="1">
    <source>
        <dbReference type="ARBA" id="ARBA00022574"/>
    </source>
</evidence>
<dbReference type="InterPro" id="IPR019775">
    <property type="entry name" value="WD40_repeat_CS"/>
</dbReference>
<dbReference type="InterPro" id="IPR027417">
    <property type="entry name" value="P-loop_NTPase"/>
</dbReference>
<keyword evidence="7" id="KW-1185">Reference proteome</keyword>
<sequence length="1418" mass="153462">MRQQSANDSLKNETAYLIAAGTSHYSYIEDADLASVNDDINLIVDCLTSNALGYTRVLPELGTDPTSTGLKEALGAWFGEPRRTPADRVVVYYSGHGETHQDRHYLLTSDSRLNRLASTAFPAEELVRIILDSPVQQVMIILDTCYAGQGIIDLTSLAGKVTCSRAWQAEIPFGFVFISAARAKDEASQGAFANAFTEAIRNPKGQFGGRTQEYLEAPSLIKYVNEIFDQRHPHQSAVWSVAPPLREFPRFLPNPRYDSSTPEGIDIESQRQRDLIDHWVPRARGAEVYGEVSYFTGREAALRELVQWLKATQSGGKAHVVTGGPGTGKSALLARLVTLSDPQYREPMENMGALKAVPEDTVPPQGVVDIAVHARQKSLDEVVRIIAAATGLKTNRVDELVEVLAKRNKRCTIVIDALDEAKERDEIAERLLRRLTGFPHLWLLIGTRPDTRPDHPGRCVQKLGGRTIEINLNDEKYLGREDIARYVMQRLLAVDEPARATPYRNRPQLARRVAEIVAAKAGKVFLIARIVVSTLTESDEPVDTDRYKFPDEVGEAFWVDLERFNSRKDIDLDRKKVMALLRPLAYAEGEGIPWENLWLPLANAIAGRGQSASGAYDNDDIGLLLDHVGAYVVEAREGGISVYRLYHEALAEYLRDEKRSKEIQTCIVNTLVGLVPMNSCNESRDWVSAPAYTRNYLSTHAAAASKLSGLIDLPLYLVAAEPNRLLRAIQLTHEQLPDAPTRVYQTGFHYMSTSAAAERASYLEMTARQLTENIFADGFAQLRLGQTWRVVWARWQHSVAHRVLKGNRGEVHAIVTATYNGRPVIISGGQDNTIRVWDLAAGTLVGEPLRGHLGDVFAVTVSVLDGRPVIISGGWDRTVRVWDLALGIPLRELWGHRGSVLAIAAGTLNGRSVIVSGSEDKTIQLWDLAAGTPIGEPLEGHDGSVYALAIGMLNGRSMIVSGGEDKTVRLWDLADGTSVGKPLEGHEGRVDAVAVAILNGSPVAISGSADKTVRLWDLVEGAPLGEPLKAQSGVNAITVGTLDGRPVIITGEGDKTVRVWDLAAGVPVGEPLEGHQGSVEAVAVSTLNDRPMIVSGSWDNTVRIWDLAVETPIGERSRHHQNIENIVNTVAVGTLDRRSVAITGDWDGIVRVWDLGAGTPIGDPFESDQRCVTLAAGTLNGRLVIVSGGWDSMQVWDVAGGKPLSQTFGGYHGGVNAVTVSLLDGRSVIVSGGEDSTVQVWDLGAGTPLGDPLRGHGGSVYAVTVGVLDGRSVIVSAGEDSAVRVWDLAAGAPLGKPLLGHRGSVYALTVSTLDGRPVIVSGGGDKTIRIWDLASGAPLGQPLKGHIGAVTAIVVVKLGDRRVIVSGGRDNTVRVWDGRVTTVIDCGSVVTDIEVGPNASLVVATWSGIMMCRYLFNI</sequence>
<dbReference type="GO" id="GO:0004197">
    <property type="term" value="F:cysteine-type endopeptidase activity"/>
    <property type="evidence" value="ECO:0007669"/>
    <property type="project" value="InterPro"/>
</dbReference>
<dbReference type="InterPro" id="IPR053299">
    <property type="entry name" value="ASTRA_WD_repeat"/>
</dbReference>
<keyword evidence="1 3" id="KW-0853">WD repeat</keyword>
<feature type="repeat" description="WD" evidence="3">
    <location>
        <begin position="1208"/>
        <end position="1251"/>
    </location>
</feature>
<dbReference type="PRINTS" id="PR00320">
    <property type="entry name" value="GPROTEINBRPT"/>
</dbReference>
<dbReference type="Gene3D" id="3.40.50.300">
    <property type="entry name" value="P-loop containing nucleotide triphosphate hydrolases"/>
    <property type="match status" value="1"/>
</dbReference>
<accession>A0A1I4YU45</accession>
<dbReference type="EMBL" id="FOVJ01000001">
    <property type="protein sequence ID" value="SFN41566.1"/>
    <property type="molecule type" value="Genomic_DNA"/>
</dbReference>
<dbReference type="SUPFAM" id="SSF52540">
    <property type="entry name" value="P-loop containing nucleoside triphosphate hydrolases"/>
    <property type="match status" value="1"/>
</dbReference>
<dbReference type="InterPro" id="IPR015943">
    <property type="entry name" value="WD40/YVTN_repeat-like_dom_sf"/>
</dbReference>
<dbReference type="PROSITE" id="PS50294">
    <property type="entry name" value="WD_REPEATS_REGION"/>
    <property type="match status" value="9"/>
</dbReference>
<evidence type="ECO:0000256" key="2">
    <source>
        <dbReference type="ARBA" id="ARBA00022737"/>
    </source>
</evidence>
<dbReference type="SUPFAM" id="SSF52129">
    <property type="entry name" value="Caspase-like"/>
    <property type="match status" value="1"/>
</dbReference>
<dbReference type="SUPFAM" id="SSF50978">
    <property type="entry name" value="WD40 repeat-like"/>
    <property type="match status" value="2"/>
</dbReference>
<feature type="domain" description="Orc1-like AAA ATPase" evidence="5">
    <location>
        <begin position="295"/>
        <end position="441"/>
    </location>
</feature>
<name>A0A1I4YU45_9PROT</name>
<keyword evidence="2" id="KW-0677">Repeat</keyword>
<feature type="repeat" description="WD" evidence="3">
    <location>
        <begin position="893"/>
        <end position="936"/>
    </location>
</feature>
<proteinExistence type="predicted"/>
<organism evidence="6 7">
    <name type="scientific">Nitrosospira briensis</name>
    <dbReference type="NCBI Taxonomy" id="35799"/>
    <lineage>
        <taxon>Bacteria</taxon>
        <taxon>Pseudomonadati</taxon>
        <taxon>Pseudomonadota</taxon>
        <taxon>Betaproteobacteria</taxon>
        <taxon>Nitrosomonadales</taxon>
        <taxon>Nitrosomonadaceae</taxon>
        <taxon>Nitrosospira</taxon>
    </lineage>
</organism>
<gene>
    <name evidence="6" type="ORF">SAMN05216386_0888</name>
</gene>
<feature type="repeat" description="WD" evidence="3">
    <location>
        <begin position="938"/>
        <end position="981"/>
    </location>
</feature>
<feature type="repeat" description="WD" evidence="3">
    <location>
        <begin position="1253"/>
        <end position="1296"/>
    </location>
</feature>
<dbReference type="CDD" id="cd00200">
    <property type="entry name" value="WD40"/>
    <property type="match status" value="2"/>
</dbReference>
<dbReference type="Pfam" id="PF13191">
    <property type="entry name" value="AAA_16"/>
    <property type="match status" value="1"/>
</dbReference>
<dbReference type="InterPro" id="IPR029030">
    <property type="entry name" value="Caspase-like_dom_sf"/>
</dbReference>
<feature type="repeat" description="WD" evidence="3">
    <location>
        <begin position="983"/>
        <end position="1026"/>
    </location>
</feature>
<dbReference type="InterPro" id="IPR020472">
    <property type="entry name" value="WD40_PAC1"/>
</dbReference>
<dbReference type="Pfam" id="PF00656">
    <property type="entry name" value="Peptidase_C14"/>
    <property type="match status" value="1"/>
</dbReference>
<feature type="repeat" description="WD" evidence="3">
    <location>
        <begin position="1048"/>
        <end position="1070"/>
    </location>
</feature>
<feature type="repeat" description="WD" evidence="3">
    <location>
        <begin position="1072"/>
        <end position="1107"/>
    </location>
</feature>
<evidence type="ECO:0000259" key="4">
    <source>
        <dbReference type="Pfam" id="PF00656"/>
    </source>
</evidence>
<evidence type="ECO:0000313" key="6">
    <source>
        <dbReference type="EMBL" id="SFN41566.1"/>
    </source>
</evidence>
<evidence type="ECO:0000259" key="5">
    <source>
        <dbReference type="Pfam" id="PF13191"/>
    </source>
</evidence>
<dbReference type="PROSITE" id="PS50082">
    <property type="entry name" value="WD_REPEATS_2"/>
    <property type="match status" value="11"/>
</dbReference>
<dbReference type="InterPro" id="IPR036322">
    <property type="entry name" value="WD40_repeat_dom_sf"/>
</dbReference>
<feature type="domain" description="Peptidase C14 caspase" evidence="4">
    <location>
        <begin position="23"/>
        <end position="226"/>
    </location>
</feature>